<keyword evidence="4" id="KW-1185">Reference proteome</keyword>
<dbReference type="RefSeq" id="WP_092915100.1">
    <property type="nucleotide sequence ID" value="NZ_FOZN01000001.1"/>
</dbReference>
<feature type="domain" description="Amidase" evidence="2">
    <location>
        <begin position="26"/>
        <end position="469"/>
    </location>
</feature>
<dbReference type="InterPro" id="IPR020556">
    <property type="entry name" value="Amidase_CS"/>
</dbReference>
<dbReference type="PROSITE" id="PS00571">
    <property type="entry name" value="AMIDASES"/>
    <property type="match status" value="1"/>
</dbReference>
<reference evidence="3 4" key="1">
    <citation type="submission" date="2016-10" db="EMBL/GenBank/DDBJ databases">
        <authorList>
            <person name="Varghese N."/>
            <person name="Submissions S."/>
        </authorList>
    </citation>
    <scope>NUCLEOTIDE SEQUENCE [LARGE SCALE GENOMIC DNA]</scope>
    <source>
        <strain evidence="3 4">IAM 15147</strain>
    </source>
</reference>
<dbReference type="InterPro" id="IPR023631">
    <property type="entry name" value="Amidase_dom"/>
</dbReference>
<organism evidence="3 4">
    <name type="scientific">Agrococcus baldri</name>
    <dbReference type="NCBI Taxonomy" id="153730"/>
    <lineage>
        <taxon>Bacteria</taxon>
        <taxon>Bacillati</taxon>
        <taxon>Actinomycetota</taxon>
        <taxon>Actinomycetes</taxon>
        <taxon>Micrococcales</taxon>
        <taxon>Microbacteriaceae</taxon>
        <taxon>Agrococcus</taxon>
    </lineage>
</organism>
<gene>
    <name evidence="3" type="ORF">SAMN04487783_0254</name>
</gene>
<dbReference type="InterPro" id="IPR000120">
    <property type="entry name" value="Amidase"/>
</dbReference>
<dbReference type="Proteomes" id="UP000198506">
    <property type="component" value="Unassembled WGS sequence"/>
</dbReference>
<accession>A0AA94KYI4</accession>
<evidence type="ECO:0000256" key="1">
    <source>
        <dbReference type="ARBA" id="ARBA00009199"/>
    </source>
</evidence>
<evidence type="ECO:0000313" key="3">
    <source>
        <dbReference type="EMBL" id="SFR98654.1"/>
    </source>
</evidence>
<proteinExistence type="inferred from homology"/>
<dbReference type="InterPro" id="IPR036928">
    <property type="entry name" value="AS_sf"/>
</dbReference>
<dbReference type="Pfam" id="PF01425">
    <property type="entry name" value="Amidase"/>
    <property type="match status" value="1"/>
</dbReference>
<comment type="caution">
    <text evidence="3">The sequence shown here is derived from an EMBL/GenBank/DDBJ whole genome shotgun (WGS) entry which is preliminary data.</text>
</comment>
<evidence type="ECO:0000259" key="2">
    <source>
        <dbReference type="Pfam" id="PF01425"/>
    </source>
</evidence>
<dbReference type="PANTHER" id="PTHR11895">
    <property type="entry name" value="TRANSAMIDASE"/>
    <property type="match status" value="1"/>
</dbReference>
<comment type="similarity">
    <text evidence="1">Belongs to the amidase family.</text>
</comment>
<dbReference type="EMBL" id="FOZN01000001">
    <property type="protein sequence ID" value="SFR98654.1"/>
    <property type="molecule type" value="Genomic_DNA"/>
</dbReference>
<dbReference type="Gene3D" id="3.90.1300.10">
    <property type="entry name" value="Amidase signature (AS) domain"/>
    <property type="match status" value="1"/>
</dbReference>
<evidence type="ECO:0000313" key="4">
    <source>
        <dbReference type="Proteomes" id="UP000198506"/>
    </source>
</evidence>
<dbReference type="SUPFAM" id="SSF75304">
    <property type="entry name" value="Amidase signature (AS) enzymes"/>
    <property type="match status" value="1"/>
</dbReference>
<protein>
    <submittedName>
        <fullName evidence="3">Amidase</fullName>
    </submittedName>
</protein>
<dbReference type="PANTHER" id="PTHR11895:SF7">
    <property type="entry name" value="GLUTAMYL-TRNA(GLN) AMIDOTRANSFERASE SUBUNIT A, MITOCHONDRIAL"/>
    <property type="match status" value="1"/>
</dbReference>
<dbReference type="AlphaFoldDB" id="A0AA94KYI4"/>
<dbReference type="GO" id="GO:0003824">
    <property type="term" value="F:catalytic activity"/>
    <property type="evidence" value="ECO:0007669"/>
    <property type="project" value="InterPro"/>
</dbReference>
<name>A0AA94KYI4_9MICO</name>
<sequence length="491" mass="51060">MTAIHELGALELWKLLHARELSAVQVAEHFLDRIARLDAANAFVHVDAGLALERARAADAAEDRTGIIHGLPFADKDLTPRAGQPASMGSRALEGAIAEVTHPLAQVLDAGGGVVLGRTAAPEFGFAGYTRSALHGATTLPGRPDLHAGGSSGGAAAAVAQGLLPFAPGSDGGGSIRIPAATCGLVGLKPTRGRIPAQSGVGQVGGLTTAGAIARSVIDVALLTDALIGRVNGRTPHGLSLRSPEHDDGSLLAAAMRGQGRFRIAVMTGGTPWDASDDIRIAPEAEDAVAATVRALEALGHEVGEVALPDASGDLGVPGVAGYPAAFTDLWRGGAATIPIPREQRHLLEPLARWIIDTSDELTAGGLARAQLWATEYERRVIAAFSPWDAVLTPTTALTPRPLDWYPAGDGEADFRAQVLHTPHTSFVNLTGLPAISLPVHQMAPPPEGEGLPMGVQLIGRPGEEGTLLAIGRQLERRIPWTQRVVDRMRA</sequence>